<proteinExistence type="predicted"/>
<dbReference type="EMBL" id="CP019239">
    <property type="protein sequence ID" value="APW44794.1"/>
    <property type="molecule type" value="Genomic_DNA"/>
</dbReference>
<evidence type="ECO:0000313" key="3">
    <source>
        <dbReference type="Proteomes" id="UP000186110"/>
    </source>
</evidence>
<protein>
    <submittedName>
        <fullName evidence="2">GNAT family N-acetyltransferase</fullName>
    </submittedName>
</protein>
<dbReference type="eggNOG" id="COG2153">
    <property type="taxonomic scope" value="Bacteria"/>
</dbReference>
<dbReference type="PROSITE" id="PS51186">
    <property type="entry name" value="GNAT"/>
    <property type="match status" value="1"/>
</dbReference>
<dbReference type="AlphaFoldDB" id="A0A1P8KFG6"/>
<gene>
    <name evidence="2" type="ORF">RS694_09900</name>
</gene>
<dbReference type="Gene3D" id="3.40.630.30">
    <property type="match status" value="1"/>
</dbReference>
<dbReference type="Pfam" id="PF13673">
    <property type="entry name" value="Acetyltransf_10"/>
    <property type="match status" value="1"/>
</dbReference>
<accession>A0A1P8KFG6</accession>
<dbReference type="Proteomes" id="UP000186110">
    <property type="component" value="Chromosome"/>
</dbReference>
<dbReference type="InterPro" id="IPR000182">
    <property type="entry name" value="GNAT_dom"/>
</dbReference>
<keyword evidence="2" id="KW-0808">Transferase</keyword>
<evidence type="ECO:0000313" key="2">
    <source>
        <dbReference type="EMBL" id="APW44794.1"/>
    </source>
</evidence>
<dbReference type="CDD" id="cd04301">
    <property type="entry name" value="NAT_SF"/>
    <property type="match status" value="1"/>
</dbReference>
<evidence type="ECO:0000259" key="1">
    <source>
        <dbReference type="PROSITE" id="PS51186"/>
    </source>
</evidence>
<sequence>MTTVRAEPVEAIRWQWLPFDALSRDQLYELLRLRSEVFVVEQNCVFQDMDGLDGQAMHLLGTRVVNGVPQLVAYVRCFPPGIAFDEASIGRVVTRQSARGGGLGHVLMAEAIRTLQQQWGAQPIRIGAQAHLKDFYQRHGFADVDKPYVEDGIDHIEMLRAPS</sequence>
<dbReference type="GO" id="GO:0016747">
    <property type="term" value="F:acyltransferase activity, transferring groups other than amino-acyl groups"/>
    <property type="evidence" value="ECO:0007669"/>
    <property type="project" value="InterPro"/>
</dbReference>
<dbReference type="InterPro" id="IPR016181">
    <property type="entry name" value="Acyl_CoA_acyltransferase"/>
</dbReference>
<dbReference type="STRING" id="1484693.RS694_09900"/>
<organism evidence="2 3">
    <name type="scientific">Rhodoferax saidenbachensis</name>
    <dbReference type="NCBI Taxonomy" id="1484693"/>
    <lineage>
        <taxon>Bacteria</taxon>
        <taxon>Pseudomonadati</taxon>
        <taxon>Pseudomonadota</taxon>
        <taxon>Betaproteobacteria</taxon>
        <taxon>Burkholderiales</taxon>
        <taxon>Comamonadaceae</taxon>
        <taxon>Rhodoferax</taxon>
    </lineage>
</organism>
<name>A0A1P8KFG6_9BURK</name>
<keyword evidence="3" id="KW-1185">Reference proteome</keyword>
<dbReference type="KEGG" id="rsb:RS694_09900"/>
<reference evidence="2 3" key="1">
    <citation type="submission" date="2017-01" db="EMBL/GenBank/DDBJ databases">
        <authorList>
            <person name="Mah S.A."/>
            <person name="Swanson W.J."/>
            <person name="Moy G.W."/>
            <person name="Vacquier V.D."/>
        </authorList>
    </citation>
    <scope>NUCLEOTIDE SEQUENCE [LARGE SCALE GENOMIC DNA]</scope>
    <source>
        <strain evidence="2 3">DSM 22694</strain>
    </source>
</reference>
<dbReference type="SUPFAM" id="SSF55729">
    <property type="entry name" value="Acyl-CoA N-acyltransferases (Nat)"/>
    <property type="match status" value="1"/>
</dbReference>
<feature type="domain" description="N-acetyltransferase" evidence="1">
    <location>
        <begin position="17"/>
        <end position="163"/>
    </location>
</feature>